<dbReference type="Proteomes" id="UP001596528">
    <property type="component" value="Unassembled WGS sequence"/>
</dbReference>
<dbReference type="EMBL" id="JBHTGQ010000031">
    <property type="protein sequence ID" value="MFC7750982.1"/>
    <property type="molecule type" value="Genomic_DNA"/>
</dbReference>
<name>A0ABW2V4C4_9BACL</name>
<evidence type="ECO:0000256" key="4">
    <source>
        <dbReference type="ARBA" id="ARBA00022833"/>
    </source>
</evidence>
<evidence type="ECO:0000256" key="2">
    <source>
        <dbReference type="ARBA" id="ARBA00022723"/>
    </source>
</evidence>
<protein>
    <submittedName>
        <fullName evidence="9">MBL fold metallo-hydrolase</fullName>
    </submittedName>
</protein>
<dbReference type="InterPro" id="IPR051453">
    <property type="entry name" value="MBL_Glyoxalase_II"/>
</dbReference>
<dbReference type="Gene3D" id="3.60.15.10">
    <property type="entry name" value="Ribonuclease Z/Hydroxyacylglutathione hydrolase-like"/>
    <property type="match status" value="1"/>
</dbReference>
<feature type="domain" description="Metallo-beta-lactamase" evidence="8">
    <location>
        <begin position="15"/>
        <end position="196"/>
    </location>
</feature>
<keyword evidence="10" id="KW-1185">Reference proteome</keyword>
<dbReference type="RefSeq" id="WP_138789214.1">
    <property type="nucleotide sequence ID" value="NZ_JBHTGQ010000031.1"/>
</dbReference>
<evidence type="ECO:0000256" key="1">
    <source>
        <dbReference type="ARBA" id="ARBA00001947"/>
    </source>
</evidence>
<keyword evidence="3" id="KW-0378">Hydrolase</keyword>
<dbReference type="SUPFAM" id="SSF56281">
    <property type="entry name" value="Metallo-hydrolase/oxidoreductase"/>
    <property type="match status" value="1"/>
</dbReference>
<proteinExistence type="predicted"/>
<dbReference type="SMART" id="SM00849">
    <property type="entry name" value="Lactamase_B"/>
    <property type="match status" value="1"/>
</dbReference>
<dbReference type="Pfam" id="PF00753">
    <property type="entry name" value="Lactamase_B"/>
    <property type="match status" value="1"/>
</dbReference>
<dbReference type="InterPro" id="IPR036866">
    <property type="entry name" value="RibonucZ/Hydroxyglut_hydro"/>
</dbReference>
<comment type="caution">
    <text evidence="9">The sequence shown here is derived from an EMBL/GenBank/DDBJ whole genome shotgun (WGS) entry which is preliminary data.</text>
</comment>
<keyword evidence="4" id="KW-0862">Zinc</keyword>
<comment type="function">
    <text evidence="6">Counteracts the endogenous Pycsar antiviral defense system. Phosphodiesterase that enables metal-dependent hydrolysis of host cyclic nucleotide Pycsar defense signals such as cCMP and cUMP.</text>
</comment>
<accession>A0ABW2V4C4</accession>
<evidence type="ECO:0000256" key="7">
    <source>
        <dbReference type="ARBA" id="ARBA00048505"/>
    </source>
</evidence>
<evidence type="ECO:0000313" key="10">
    <source>
        <dbReference type="Proteomes" id="UP001596528"/>
    </source>
</evidence>
<reference evidence="10" key="1">
    <citation type="journal article" date="2019" name="Int. J. Syst. Evol. Microbiol.">
        <title>The Global Catalogue of Microorganisms (GCM) 10K type strain sequencing project: providing services to taxonomists for standard genome sequencing and annotation.</title>
        <authorList>
            <consortium name="The Broad Institute Genomics Platform"/>
            <consortium name="The Broad Institute Genome Sequencing Center for Infectious Disease"/>
            <person name="Wu L."/>
            <person name="Ma J."/>
        </authorList>
    </citation>
    <scope>NUCLEOTIDE SEQUENCE [LARGE SCALE GENOMIC DNA]</scope>
    <source>
        <strain evidence="10">JCM 18657</strain>
    </source>
</reference>
<evidence type="ECO:0000259" key="8">
    <source>
        <dbReference type="SMART" id="SM00849"/>
    </source>
</evidence>
<organism evidence="9 10">
    <name type="scientific">Paenibacillus thermoaerophilus</name>
    <dbReference type="NCBI Taxonomy" id="1215385"/>
    <lineage>
        <taxon>Bacteria</taxon>
        <taxon>Bacillati</taxon>
        <taxon>Bacillota</taxon>
        <taxon>Bacilli</taxon>
        <taxon>Bacillales</taxon>
        <taxon>Paenibacillaceae</taxon>
        <taxon>Paenibacillus</taxon>
    </lineage>
</organism>
<evidence type="ECO:0000313" key="9">
    <source>
        <dbReference type="EMBL" id="MFC7750982.1"/>
    </source>
</evidence>
<gene>
    <name evidence="9" type="ORF">ACFQWB_13735</name>
</gene>
<sequence>MAALHIESFPLGPLETNAYLLTKEGSSRAVVIDPGMKPGKLVSRLDEAGLELEAIVLTHAHFDHIGGVDLLRKRGAGCPVYLHEKEAAWLSDGSLNGSLRWPELGGEIVTDAPDFTLRGGERLTLLGETFQVFHTPGHSPGSISLLTGHHLFAGDVLFRGSVGRTDLPGGSWNELLNSIHGVLFELNDDIRVYPGHGPGTTIGYEKEHNPYV</sequence>
<comment type="catalytic activity">
    <reaction evidence="5">
        <text>3',5'-cyclic CMP + H2O = CMP + H(+)</text>
        <dbReference type="Rhea" id="RHEA:72675"/>
        <dbReference type="ChEBI" id="CHEBI:15377"/>
        <dbReference type="ChEBI" id="CHEBI:15378"/>
        <dbReference type="ChEBI" id="CHEBI:58003"/>
        <dbReference type="ChEBI" id="CHEBI:60377"/>
    </reaction>
    <physiologicalReaction direction="left-to-right" evidence="5">
        <dbReference type="Rhea" id="RHEA:72676"/>
    </physiologicalReaction>
</comment>
<comment type="cofactor">
    <cofactor evidence="1">
        <name>Zn(2+)</name>
        <dbReference type="ChEBI" id="CHEBI:29105"/>
    </cofactor>
</comment>
<evidence type="ECO:0000256" key="5">
    <source>
        <dbReference type="ARBA" id="ARBA00034221"/>
    </source>
</evidence>
<evidence type="ECO:0000256" key="3">
    <source>
        <dbReference type="ARBA" id="ARBA00022801"/>
    </source>
</evidence>
<keyword evidence="2" id="KW-0479">Metal-binding</keyword>
<dbReference type="CDD" id="cd06262">
    <property type="entry name" value="metallo-hydrolase-like_MBL-fold"/>
    <property type="match status" value="1"/>
</dbReference>
<dbReference type="InterPro" id="IPR001279">
    <property type="entry name" value="Metallo-B-lactamas"/>
</dbReference>
<evidence type="ECO:0000256" key="6">
    <source>
        <dbReference type="ARBA" id="ARBA00034301"/>
    </source>
</evidence>
<dbReference type="PANTHER" id="PTHR46233">
    <property type="entry name" value="HYDROXYACYLGLUTATHIONE HYDROLASE GLOC"/>
    <property type="match status" value="1"/>
</dbReference>
<comment type="catalytic activity">
    <reaction evidence="7">
        <text>3',5'-cyclic UMP + H2O = UMP + H(+)</text>
        <dbReference type="Rhea" id="RHEA:70575"/>
        <dbReference type="ChEBI" id="CHEBI:15377"/>
        <dbReference type="ChEBI" id="CHEBI:15378"/>
        <dbReference type="ChEBI" id="CHEBI:57865"/>
        <dbReference type="ChEBI" id="CHEBI:184387"/>
    </reaction>
    <physiologicalReaction direction="left-to-right" evidence="7">
        <dbReference type="Rhea" id="RHEA:70576"/>
    </physiologicalReaction>
</comment>
<dbReference type="PANTHER" id="PTHR46233:SF3">
    <property type="entry name" value="HYDROXYACYLGLUTATHIONE HYDROLASE GLOC"/>
    <property type="match status" value="1"/>
</dbReference>